<dbReference type="EMBL" id="LXQA010354614">
    <property type="protein sequence ID" value="MCI46245.1"/>
    <property type="molecule type" value="Genomic_DNA"/>
</dbReference>
<feature type="non-terminal residue" evidence="1">
    <location>
        <position position="58"/>
    </location>
</feature>
<proteinExistence type="predicted"/>
<evidence type="ECO:0000313" key="2">
    <source>
        <dbReference type="Proteomes" id="UP000265520"/>
    </source>
</evidence>
<accession>A0A392SEC5</accession>
<reference evidence="1 2" key="1">
    <citation type="journal article" date="2018" name="Front. Plant Sci.">
        <title>Red Clover (Trifolium pratense) and Zigzag Clover (T. medium) - A Picture of Genomic Similarities and Differences.</title>
        <authorList>
            <person name="Dluhosova J."/>
            <person name="Istvanek J."/>
            <person name="Nedelnik J."/>
            <person name="Repkova J."/>
        </authorList>
    </citation>
    <scope>NUCLEOTIDE SEQUENCE [LARGE SCALE GENOMIC DNA]</scope>
    <source>
        <strain evidence="2">cv. 10/8</strain>
        <tissue evidence="1">Leaf</tissue>
    </source>
</reference>
<dbReference type="Proteomes" id="UP000265520">
    <property type="component" value="Unassembled WGS sequence"/>
</dbReference>
<dbReference type="AlphaFoldDB" id="A0A392SEC5"/>
<organism evidence="1 2">
    <name type="scientific">Trifolium medium</name>
    <dbReference type="NCBI Taxonomy" id="97028"/>
    <lineage>
        <taxon>Eukaryota</taxon>
        <taxon>Viridiplantae</taxon>
        <taxon>Streptophyta</taxon>
        <taxon>Embryophyta</taxon>
        <taxon>Tracheophyta</taxon>
        <taxon>Spermatophyta</taxon>
        <taxon>Magnoliopsida</taxon>
        <taxon>eudicotyledons</taxon>
        <taxon>Gunneridae</taxon>
        <taxon>Pentapetalae</taxon>
        <taxon>rosids</taxon>
        <taxon>fabids</taxon>
        <taxon>Fabales</taxon>
        <taxon>Fabaceae</taxon>
        <taxon>Papilionoideae</taxon>
        <taxon>50 kb inversion clade</taxon>
        <taxon>NPAAA clade</taxon>
        <taxon>Hologalegina</taxon>
        <taxon>IRL clade</taxon>
        <taxon>Trifolieae</taxon>
        <taxon>Trifolium</taxon>
    </lineage>
</organism>
<name>A0A392SEC5_9FABA</name>
<evidence type="ECO:0000313" key="1">
    <source>
        <dbReference type="EMBL" id="MCI46245.1"/>
    </source>
</evidence>
<keyword evidence="2" id="KW-1185">Reference proteome</keyword>
<sequence>MSLVQFQPIHGISKLLVRTQFPHKKCGRKSFLFRPQAVPSKTQRIMESVSVGDGEVGG</sequence>
<protein>
    <submittedName>
        <fullName evidence="1">Uncharacterized protein</fullName>
    </submittedName>
</protein>
<comment type="caution">
    <text evidence="1">The sequence shown here is derived from an EMBL/GenBank/DDBJ whole genome shotgun (WGS) entry which is preliminary data.</text>
</comment>